<dbReference type="PROSITE" id="PS50835">
    <property type="entry name" value="IG_LIKE"/>
    <property type="match status" value="1"/>
</dbReference>
<name>I4AKL9_BERLS</name>
<feature type="chain" id="PRO_5003686247" description="Ig-like domain-containing protein" evidence="1">
    <location>
        <begin position="25"/>
        <end position="821"/>
    </location>
</feature>
<dbReference type="KEGG" id="fli:Fleli_2122"/>
<feature type="domain" description="Ig-like" evidence="2">
    <location>
        <begin position="504"/>
        <end position="621"/>
    </location>
</feature>
<dbReference type="STRING" id="880071.Fleli_2122"/>
<evidence type="ECO:0000313" key="3">
    <source>
        <dbReference type="EMBL" id="AFM04504.1"/>
    </source>
</evidence>
<sequence precursor="true">MKHNYIYTLCLALSLLFISNFVEAQGETCVDATPFCVGIPIDYPAGTGGDATISVGPDYGCLFTQPNPAWFYLEMGTPGTVNLEIQNTPQRDIDFAIWGPFAPGSTVSAMCTQIFTGTLAPFDCSYSATINPETPSVTGTTGELFVMIITNFSNAQTDLTLTQSSGTGNTNCAVLCDVDAGADITTCGIDGTSVTLTADVANFTTGWTYQWYKDGVLIPSATNATYVVPTPNVTADVTNAYHVQATNPTLPCTSRDTVDVTITSASASFTVDAGADISRCDATGGLTLDVSHASHGATFTYQWSENGTPITGATNATLNVNFTSTGGNPVTRTYSITVSDPAGCDITDEVDVTFVPDPVVNLGTDIVACDAFGIVTLDAADASHGTTISYQWYEDGTIITGATNATLDVSFPSGGAAQTRTYRAEVTDSRGTGCTQADEVDVTFKPNIVVNLAPLQDRCENVFQFNINASDATHSTDMTYELFENGVLTVTSTSPIFTISIDDPTATTIQTRTYRVRATDNTGLSCTVTSNTVSVSYNYKPLIAPIADQIDVDCVPNQLTAQTSNYTADDNRLSYSWIYSGANNVQFEASTKATVLVNNSGTYTLTITTTLANGTTCSSVESFVLKCNEDPIPDYVPVLTGQAGYSYVDLQWTAIPEGVNISEFEVYMGINGEEPNVLLTLTSDNFLKVDLINGKKYSFRVRAVYLTSGGNNYEVGVYSNTIFLKPSIVLGQDETDKRAAISLFPNPSTGSFTLEFKAIQAQKANLTVVDLTGKVILTQSISDLNNGSQQNIELGKVASGVYIVQVQTEKGVYQQKITIVK</sequence>
<dbReference type="InterPro" id="IPR036116">
    <property type="entry name" value="FN3_sf"/>
</dbReference>
<reference evidence="4" key="1">
    <citation type="submission" date="2012-06" db="EMBL/GenBank/DDBJ databases">
        <title>The complete genome of Flexibacter litoralis DSM 6794.</title>
        <authorList>
            <person name="Lucas S."/>
            <person name="Copeland A."/>
            <person name="Lapidus A."/>
            <person name="Glavina del Rio T."/>
            <person name="Dalin E."/>
            <person name="Tice H."/>
            <person name="Bruce D."/>
            <person name="Goodwin L."/>
            <person name="Pitluck S."/>
            <person name="Peters L."/>
            <person name="Ovchinnikova G."/>
            <person name="Lu M."/>
            <person name="Kyrpides N."/>
            <person name="Mavromatis K."/>
            <person name="Ivanova N."/>
            <person name="Brettin T."/>
            <person name="Detter J.C."/>
            <person name="Han C."/>
            <person name="Larimer F."/>
            <person name="Land M."/>
            <person name="Hauser L."/>
            <person name="Markowitz V."/>
            <person name="Cheng J.-F."/>
            <person name="Hugenholtz P."/>
            <person name="Woyke T."/>
            <person name="Wu D."/>
            <person name="Spring S."/>
            <person name="Lang E."/>
            <person name="Kopitz M."/>
            <person name="Brambilla E."/>
            <person name="Klenk H.-P."/>
            <person name="Eisen J.A."/>
        </authorList>
    </citation>
    <scope>NUCLEOTIDE SEQUENCE [LARGE SCALE GENOMIC DNA]</scope>
    <source>
        <strain evidence="4">ATCC 23117 / DSM 6794 / NBRC 15988 / NCIMB 1366 / Sio-4</strain>
    </source>
</reference>
<dbReference type="eggNOG" id="COG3291">
    <property type="taxonomic scope" value="Bacteria"/>
</dbReference>
<dbReference type="AlphaFoldDB" id="I4AKL9"/>
<keyword evidence="1" id="KW-0732">Signal</keyword>
<dbReference type="SUPFAM" id="SSF48726">
    <property type="entry name" value="Immunoglobulin"/>
    <property type="match status" value="1"/>
</dbReference>
<dbReference type="EMBL" id="CP003345">
    <property type="protein sequence ID" value="AFM04504.1"/>
    <property type="molecule type" value="Genomic_DNA"/>
</dbReference>
<dbReference type="InterPro" id="IPR007110">
    <property type="entry name" value="Ig-like_dom"/>
</dbReference>
<dbReference type="NCBIfam" id="TIGR04183">
    <property type="entry name" value="Por_Secre_tail"/>
    <property type="match status" value="1"/>
</dbReference>
<feature type="signal peptide" evidence="1">
    <location>
        <begin position="1"/>
        <end position="24"/>
    </location>
</feature>
<dbReference type="InterPro" id="IPR036179">
    <property type="entry name" value="Ig-like_dom_sf"/>
</dbReference>
<dbReference type="Gene3D" id="2.60.40.10">
    <property type="entry name" value="Immunoglobulins"/>
    <property type="match status" value="4"/>
</dbReference>
<accession>I4AKL9</accession>
<dbReference type="PATRIC" id="fig|880071.3.peg.2109"/>
<dbReference type="Proteomes" id="UP000006054">
    <property type="component" value="Chromosome"/>
</dbReference>
<dbReference type="RefSeq" id="WP_014797951.1">
    <property type="nucleotide sequence ID" value="NC_018018.1"/>
</dbReference>
<keyword evidence="4" id="KW-1185">Reference proteome</keyword>
<evidence type="ECO:0000313" key="4">
    <source>
        <dbReference type="Proteomes" id="UP000006054"/>
    </source>
</evidence>
<proteinExistence type="predicted"/>
<dbReference type="Pfam" id="PF18962">
    <property type="entry name" value="Por_Secre_tail"/>
    <property type="match status" value="1"/>
</dbReference>
<gene>
    <name evidence="3" type="ordered locus">Fleli_2122</name>
</gene>
<evidence type="ECO:0000259" key="2">
    <source>
        <dbReference type="PROSITE" id="PS50835"/>
    </source>
</evidence>
<dbReference type="SUPFAM" id="SSF49265">
    <property type="entry name" value="Fibronectin type III"/>
    <property type="match status" value="1"/>
</dbReference>
<dbReference type="HOGENOM" id="CLU_344447_0_0_10"/>
<dbReference type="InterPro" id="IPR013783">
    <property type="entry name" value="Ig-like_fold"/>
</dbReference>
<organism evidence="3 4">
    <name type="scientific">Bernardetia litoralis (strain ATCC 23117 / DSM 6794 / NBRC 15988 / NCIMB 1366 / Fx l1 / Sio-4)</name>
    <name type="common">Flexibacter litoralis</name>
    <dbReference type="NCBI Taxonomy" id="880071"/>
    <lineage>
        <taxon>Bacteria</taxon>
        <taxon>Pseudomonadati</taxon>
        <taxon>Bacteroidota</taxon>
        <taxon>Cytophagia</taxon>
        <taxon>Cytophagales</taxon>
        <taxon>Bernardetiaceae</taxon>
        <taxon>Bernardetia</taxon>
    </lineage>
</organism>
<dbReference type="OrthoDB" id="9792152at2"/>
<evidence type="ECO:0000256" key="1">
    <source>
        <dbReference type="SAM" id="SignalP"/>
    </source>
</evidence>
<dbReference type="InterPro" id="IPR026444">
    <property type="entry name" value="Secre_tail"/>
</dbReference>
<protein>
    <recommendedName>
        <fullName evidence="2">Ig-like domain-containing protein</fullName>
    </recommendedName>
</protein>